<dbReference type="InterPro" id="IPR014756">
    <property type="entry name" value="Ig_E-set"/>
</dbReference>
<evidence type="ECO:0000256" key="2">
    <source>
        <dbReference type="SAM" id="Phobius"/>
    </source>
</evidence>
<dbReference type="SUPFAM" id="SSF81296">
    <property type="entry name" value="E set domains"/>
    <property type="match status" value="1"/>
</dbReference>
<dbReference type="GO" id="GO:0020037">
    <property type="term" value="F:heme binding"/>
    <property type="evidence" value="ECO:0007669"/>
    <property type="project" value="TreeGrafter"/>
</dbReference>
<keyword evidence="2" id="KW-0812">Transmembrane</keyword>
<evidence type="ECO:0000259" key="3">
    <source>
        <dbReference type="Pfam" id="PF00174"/>
    </source>
</evidence>
<dbReference type="GO" id="GO:0006790">
    <property type="term" value="P:sulfur compound metabolic process"/>
    <property type="evidence" value="ECO:0007669"/>
    <property type="project" value="TreeGrafter"/>
</dbReference>
<feature type="transmembrane region" description="Helical" evidence="2">
    <location>
        <begin position="85"/>
        <end position="109"/>
    </location>
</feature>
<proteinExistence type="predicted"/>
<evidence type="ECO:0000313" key="5">
    <source>
        <dbReference type="Proteomes" id="UP000077071"/>
    </source>
</evidence>
<dbReference type="InterPro" id="IPR000572">
    <property type="entry name" value="OxRdtase_Mopterin-bd_dom"/>
</dbReference>
<feature type="region of interest" description="Disordered" evidence="1">
    <location>
        <begin position="566"/>
        <end position="599"/>
    </location>
</feature>
<dbReference type="GO" id="GO:0043546">
    <property type="term" value="F:molybdopterin cofactor binding"/>
    <property type="evidence" value="ECO:0007669"/>
    <property type="project" value="TreeGrafter"/>
</dbReference>
<dbReference type="InterPro" id="IPR036374">
    <property type="entry name" value="OxRdtase_Mopterin-bd_sf"/>
</dbReference>
<reference evidence="4 5" key="1">
    <citation type="submission" date="2016-05" db="EMBL/GenBank/DDBJ databases">
        <title>Complete genome sequence of Rathayibacter tritici NCPPB 1953.</title>
        <authorList>
            <person name="Park J."/>
            <person name="Lee H.-H."/>
            <person name="Lee S.-W."/>
            <person name="Seo Y.-S."/>
        </authorList>
    </citation>
    <scope>NUCLEOTIDE SEQUENCE [LARGE SCALE GENOMIC DNA]</scope>
    <source>
        <strain evidence="4 5">NCPPB 1953</strain>
    </source>
</reference>
<dbReference type="PANTHER" id="PTHR19372:SF7">
    <property type="entry name" value="SULFITE OXIDASE, MITOCHONDRIAL"/>
    <property type="match status" value="1"/>
</dbReference>
<sequence length="599" mass="62496">MCRTPSDVQGIRLLRRPFRGRIGVCAQIPCESHLPLRIAPPPANRTSPCESPAQPCAAEPDAQAARREVPPAWLRVPLMSRRRTTLFAILSGIVAAVVSLAVAEVVAVFTGAGGSPLIAVGGFVIDIVPPGVKDTVIALFGTGDKLVLLVSIGIAIAVLAVGAGLLEYRLPPFGLLLLAVVAGAGAFAAVSREGSSGIDAVPSIVGMVAGAGVLRSASVRLRGWQEESGSGAPGRRSFLRLVGIAGVTAVAAGVGARFLTSASAAVTAVREAVSLPAPASAASAVPAGAVLDHITGISPYVTPNASFYRIDTALSVPSVEPADWSLKITGMVEEEIEITWDELLALPLEEHLVTLSCVSNEVGGDLIGTALWLGYPIRQLLARARPTAGADMVLSRSIDGFTASSPLDVLQDENRASLLAVGMNGEPLPVEHGFPVRMVVPGLYGYVSATKWVVELTVTTFAEDLAYWSTRGWTERGPIKIESRIDVPRKGQLVEEGMVAVAGVAWAPHTGIAKVEVQIDGGAWQEARLAEQVTADTWIQWVLEWDATAGDHVVTVRATDADGTVQTTVERPPAPDGATGLHRRSVAVSKPAPEPDPAD</sequence>
<dbReference type="STRING" id="33888.A6122_0804"/>
<dbReference type="GO" id="GO:0008482">
    <property type="term" value="F:sulfite oxidase activity"/>
    <property type="evidence" value="ECO:0007669"/>
    <property type="project" value="TreeGrafter"/>
</dbReference>
<dbReference type="SUPFAM" id="SSF56524">
    <property type="entry name" value="Oxidoreductase molybdopterin-binding domain"/>
    <property type="match status" value="1"/>
</dbReference>
<feature type="region of interest" description="Disordered" evidence="1">
    <location>
        <begin position="43"/>
        <end position="64"/>
    </location>
</feature>
<feature type="transmembrane region" description="Helical" evidence="2">
    <location>
        <begin position="173"/>
        <end position="191"/>
    </location>
</feature>
<evidence type="ECO:0000256" key="1">
    <source>
        <dbReference type="SAM" id="MobiDB-lite"/>
    </source>
</evidence>
<dbReference type="PANTHER" id="PTHR19372">
    <property type="entry name" value="SULFITE REDUCTASE"/>
    <property type="match status" value="1"/>
</dbReference>
<keyword evidence="2" id="KW-1133">Transmembrane helix</keyword>
<keyword evidence="5" id="KW-1185">Reference proteome</keyword>
<gene>
    <name evidence="4" type="ORF">A6122_0804</name>
</gene>
<dbReference type="Proteomes" id="UP000077071">
    <property type="component" value="Chromosome"/>
</dbReference>
<feature type="transmembrane region" description="Helical" evidence="2">
    <location>
        <begin position="146"/>
        <end position="166"/>
    </location>
</feature>
<protein>
    <submittedName>
        <fullName evidence="4">Oxidoreductase</fullName>
    </submittedName>
</protein>
<dbReference type="PATRIC" id="fig|33888.3.peg.897"/>
<organism evidence="4 5">
    <name type="scientific">Rathayibacter tritici</name>
    <dbReference type="NCBI Taxonomy" id="33888"/>
    <lineage>
        <taxon>Bacteria</taxon>
        <taxon>Bacillati</taxon>
        <taxon>Actinomycetota</taxon>
        <taxon>Actinomycetes</taxon>
        <taxon>Micrococcales</taxon>
        <taxon>Microbacteriaceae</taxon>
        <taxon>Rathayibacter</taxon>
    </lineage>
</organism>
<dbReference type="Gene3D" id="3.90.420.10">
    <property type="entry name" value="Oxidoreductase, molybdopterin-binding domain"/>
    <property type="match status" value="1"/>
</dbReference>
<dbReference type="KEGG" id="rtn:A6122_0804"/>
<keyword evidence="2" id="KW-0472">Membrane</keyword>
<accession>A0A160KRJ2</accession>
<evidence type="ECO:0000313" key="4">
    <source>
        <dbReference type="EMBL" id="AND15957.1"/>
    </source>
</evidence>
<feature type="domain" description="Oxidoreductase molybdopterin-binding" evidence="3">
    <location>
        <begin position="314"/>
        <end position="463"/>
    </location>
</feature>
<feature type="transmembrane region" description="Helical" evidence="2">
    <location>
        <begin position="238"/>
        <end position="259"/>
    </location>
</feature>
<dbReference type="AlphaFoldDB" id="A0A160KRJ2"/>
<feature type="transmembrane region" description="Helical" evidence="2">
    <location>
        <begin position="197"/>
        <end position="217"/>
    </location>
</feature>
<dbReference type="Pfam" id="PF00174">
    <property type="entry name" value="Oxidored_molyb"/>
    <property type="match status" value="1"/>
</dbReference>
<dbReference type="Gene3D" id="2.60.40.650">
    <property type="match status" value="1"/>
</dbReference>
<name>A0A160KRJ2_9MICO</name>
<dbReference type="EMBL" id="CP015515">
    <property type="protein sequence ID" value="AND15957.1"/>
    <property type="molecule type" value="Genomic_DNA"/>
</dbReference>